<sequence>MSTKKNKSSLSWNGVTQSQRLLKALIPEYIKVDERSTSDLLAFSAKYAEMVQFYDQTNSPAGDWSRFLRNDLSVFLASIIATDLKKIEQEHAKYITELENAARTAGRLEALKALYTQVFDMAKQFNDWYVHALKMNTLQPGDTDELENELENAIKQQLSSNLLELLEQDRFLEFHQTGPYSPNEIEEHFHSIWFPSKKLLSARAIEVEDPRANFKIQDYTKKIRLQFRTFYSVLSYIVQEAPKYLEKSLKEKDDHRPDLALFIAFVKLFKHNQDHLNTLTEKHLDFYYYDVLKMQERGLQPDQVNVYFNLAKHIDSFFLPAGTLLDAGVDEDGKPIRYKTDYGIELNQAKVDAVKTLFVSKNPKIGIGSSYRLITNMYAAPVANSRDGLGKRFINNEEEWPAFGEELLEKASDERQMVYAEVGWAMAAPILEMEEGHRSIKLRMRFDKSSMYTLNLLIKDISRNQGLSKEDAFSKVFKNSLKLVLSGEEGWIEAKSCELLPPENWNIPEFSLLATVSANAPAIVGYNADVLGPDFDTSLPVMKVLHQNENVTYSYSFLKELSLERINIDVEVKGIKRLNLSNEYGQLEGSIPFQAFGPTPKLGSYLLIGKTELFKKELTNLKININWHNLPDNTKGLRGYYREYGLGIRNEDYRIKLSALREGEFFPENKNNVKEYFLFEQDEDNVHGISNATCLDNIDLKLFGLEPQANLKQIDTYTSETQTGYFRMELTNPPSAFAHDEFPNLYADVAAHNADPKTKEKKKLPNQPFTPVIRNMSIDYTATAQVNIMSIGTVNSSGGVVEELFHIHPFGVMRNFSQGRPIKPTLLPAYDEDAYLFLGIKDFNPPATLSIYFELKENQDYFSMMKGRSSEAKQAEIVWSFLVNDEWKEFSQTQILNDTTNFFNNSGIITFDIPRDISDNNTIFDKGKFWLRASLRGDASRMPTVLHLSTQAISATWAGNPEEEVKHLEEKLAANKIKNLASPLVQIRSVQQPFGSFEGRPGENKKEFYTRSSERLRHKGRAVSAWDYERLVLDQFPDIFQVKCVTHIGNEAFVEKGQVVLVVVPRIKASHQGRLPMVNNATLEAIRDYLIPLASPFVEIKLRNPIYERVKVAGGLRFQKGMNNGTFLKKLNKDIMDFVCPWMYGGQRELELGGTIAKDVLLSFIEKREYVDFVTKFSAVQVFPSGEGFDVGDTAIDTSSSPLLKATTPWSVLIPFEKNPLYLLDEVAFQSPAKAGLDNMMLDGDFVMTEERELDD</sequence>
<evidence type="ECO:0008006" key="3">
    <source>
        <dbReference type="Google" id="ProtNLM"/>
    </source>
</evidence>
<dbReference type="eggNOG" id="COG3299">
    <property type="taxonomic scope" value="Bacteria"/>
</dbReference>
<protein>
    <recommendedName>
        <fullName evidence="3">Baseplate protein J-like domain-containing protein</fullName>
    </recommendedName>
</protein>
<name>H6L5C9_SAPGL</name>
<dbReference type="AlphaFoldDB" id="H6L5C9"/>
<reference evidence="1 2" key="1">
    <citation type="journal article" date="2012" name="Stand. Genomic Sci.">
        <title>Complete genome sequencing and analysis of Saprospira grandis str. Lewin, a predatory marine bacterium.</title>
        <authorList>
            <person name="Saw J.H."/>
            <person name="Yuryev A."/>
            <person name="Kanbe M."/>
            <person name="Hou S."/>
            <person name="Young A.G."/>
            <person name="Aizawa S."/>
            <person name="Alam M."/>
        </authorList>
    </citation>
    <scope>NUCLEOTIDE SEQUENCE [LARGE SCALE GENOMIC DNA]</scope>
    <source>
        <strain evidence="1 2">Lewin</strain>
    </source>
</reference>
<dbReference type="EMBL" id="CP002831">
    <property type="protein sequence ID" value="AFC24043.1"/>
    <property type="molecule type" value="Genomic_DNA"/>
</dbReference>
<accession>H6L5C9</accession>
<dbReference type="OrthoDB" id="9762853at2"/>
<dbReference type="KEGG" id="sgn:SGRA_1308"/>
<evidence type="ECO:0000313" key="1">
    <source>
        <dbReference type="EMBL" id="AFC24043.1"/>
    </source>
</evidence>
<dbReference type="Proteomes" id="UP000007519">
    <property type="component" value="Chromosome"/>
</dbReference>
<proteinExistence type="predicted"/>
<dbReference type="HOGENOM" id="CLU_006486_0_0_10"/>
<keyword evidence="2" id="KW-1185">Reference proteome</keyword>
<organism evidence="1 2">
    <name type="scientific">Saprospira grandis (strain Lewin)</name>
    <dbReference type="NCBI Taxonomy" id="984262"/>
    <lineage>
        <taxon>Bacteria</taxon>
        <taxon>Pseudomonadati</taxon>
        <taxon>Bacteroidota</taxon>
        <taxon>Saprospiria</taxon>
        <taxon>Saprospirales</taxon>
        <taxon>Saprospiraceae</taxon>
        <taxon>Saprospira</taxon>
    </lineage>
</organism>
<dbReference type="RefSeq" id="WP_015691688.1">
    <property type="nucleotide sequence ID" value="NC_016940.1"/>
</dbReference>
<evidence type="ECO:0000313" key="2">
    <source>
        <dbReference type="Proteomes" id="UP000007519"/>
    </source>
</evidence>
<dbReference type="STRING" id="984262.SGRA_1308"/>
<gene>
    <name evidence="1" type="ordered locus">SGRA_1308</name>
</gene>